<evidence type="ECO:0000256" key="1">
    <source>
        <dbReference type="ARBA" id="ARBA00006284"/>
    </source>
</evidence>
<dbReference type="Gene3D" id="3.40.50.10350">
    <property type="entry name" value="Glycerate kinase, domain 1"/>
    <property type="match status" value="1"/>
</dbReference>
<evidence type="ECO:0000256" key="4">
    <source>
        <dbReference type="PIRNR" id="PIRNR006078"/>
    </source>
</evidence>
<evidence type="ECO:0000256" key="2">
    <source>
        <dbReference type="ARBA" id="ARBA00022679"/>
    </source>
</evidence>
<name>A0A370HDQ8_9NOCA</name>
<proteinExistence type="inferred from homology"/>
<accession>A0A370HDQ8</accession>
<dbReference type="InterPro" id="IPR004381">
    <property type="entry name" value="Glycerate_kinase"/>
</dbReference>
<dbReference type="GO" id="GO:0008887">
    <property type="term" value="F:glycerate kinase activity"/>
    <property type="evidence" value="ECO:0007669"/>
    <property type="project" value="UniProtKB-UniRule"/>
</dbReference>
<dbReference type="Gene3D" id="3.90.1510.10">
    <property type="entry name" value="Glycerate kinase, domain 2"/>
    <property type="match status" value="1"/>
</dbReference>
<gene>
    <name evidence="5" type="ORF">DFR68_102750</name>
</gene>
<evidence type="ECO:0000313" key="5">
    <source>
        <dbReference type="EMBL" id="RDI54621.1"/>
    </source>
</evidence>
<dbReference type="Pfam" id="PF02595">
    <property type="entry name" value="Gly_kinase"/>
    <property type="match status" value="1"/>
</dbReference>
<comment type="similarity">
    <text evidence="1 4">Belongs to the glycerate kinase type-1 family.</text>
</comment>
<dbReference type="NCBIfam" id="TIGR00045">
    <property type="entry name" value="glycerate kinase"/>
    <property type="match status" value="1"/>
</dbReference>
<keyword evidence="6" id="KW-1185">Reference proteome</keyword>
<dbReference type="EMBL" id="QQAZ01000002">
    <property type="protein sequence ID" value="RDI54621.1"/>
    <property type="molecule type" value="Genomic_DNA"/>
</dbReference>
<dbReference type="GO" id="GO:0031388">
    <property type="term" value="P:organic acid phosphorylation"/>
    <property type="evidence" value="ECO:0007669"/>
    <property type="project" value="UniProtKB-UniRule"/>
</dbReference>
<organism evidence="5 6">
    <name type="scientific">Nocardia mexicana</name>
    <dbReference type="NCBI Taxonomy" id="279262"/>
    <lineage>
        <taxon>Bacteria</taxon>
        <taxon>Bacillati</taxon>
        <taxon>Actinomycetota</taxon>
        <taxon>Actinomycetes</taxon>
        <taxon>Mycobacteriales</taxon>
        <taxon>Nocardiaceae</taxon>
        <taxon>Nocardia</taxon>
    </lineage>
</organism>
<evidence type="ECO:0000256" key="3">
    <source>
        <dbReference type="ARBA" id="ARBA00022777"/>
    </source>
</evidence>
<keyword evidence="2 4" id="KW-0808">Transferase</keyword>
<dbReference type="PANTHER" id="PTHR21599:SF0">
    <property type="entry name" value="GLYCERATE KINASE"/>
    <property type="match status" value="1"/>
</dbReference>
<keyword evidence="3 4" id="KW-0418">Kinase</keyword>
<dbReference type="InterPro" id="IPR036129">
    <property type="entry name" value="Glycerate_kinase_sf"/>
</dbReference>
<dbReference type="AlphaFoldDB" id="A0A370HDQ8"/>
<dbReference type="InterPro" id="IPR018197">
    <property type="entry name" value="Glycerate_kinase_RE-like"/>
</dbReference>
<reference evidence="5 6" key="1">
    <citation type="submission" date="2018-07" db="EMBL/GenBank/DDBJ databases">
        <title>Genomic Encyclopedia of Type Strains, Phase IV (KMG-IV): sequencing the most valuable type-strain genomes for metagenomic binning, comparative biology and taxonomic classification.</title>
        <authorList>
            <person name="Goeker M."/>
        </authorList>
    </citation>
    <scope>NUCLEOTIDE SEQUENCE [LARGE SCALE GENOMIC DNA]</scope>
    <source>
        <strain evidence="5 6">DSM 44952</strain>
    </source>
</reference>
<evidence type="ECO:0000313" key="6">
    <source>
        <dbReference type="Proteomes" id="UP000255355"/>
    </source>
</evidence>
<dbReference type="PANTHER" id="PTHR21599">
    <property type="entry name" value="GLYCERATE KINASE"/>
    <property type="match status" value="1"/>
</dbReference>
<comment type="caution">
    <text evidence="5">The sequence shown here is derived from an EMBL/GenBank/DDBJ whole genome shotgun (WGS) entry which is preliminary data.</text>
</comment>
<dbReference type="Proteomes" id="UP000255355">
    <property type="component" value="Unassembled WGS sequence"/>
</dbReference>
<dbReference type="RefSeq" id="WP_068021356.1">
    <property type="nucleotide sequence ID" value="NZ_QQAZ01000002.1"/>
</dbReference>
<dbReference type="SUPFAM" id="SSF110738">
    <property type="entry name" value="Glycerate kinase I"/>
    <property type="match status" value="1"/>
</dbReference>
<sequence length="383" mass="37784">MNAPRIVLAPDKFKGSLSAGAVADAVAAGIRRVRPDADIRWVPVADGGEGTVDATVAAGFDRATAEVSGPTGEVVRAAFAHNGNVAVVEAAAACGLSQLPGGALAPLTATSLGVGELLRAALDTRCGTVVLGVGGSACTDGGAGLLAGLGAALLDADGRPAGPGGGGLTDIAYLDLHQLDPRIHEVELVLASDVDNPLLGPVGAASIFGPQKGAGAGAVAALEAGLAHWARLVAQRTGFDAASRPGAGAAGGIGFAAIAVLGARRAGGIDVMLDLAGFDRSLKDADLVITGEGSLDDQTLHGKAPVGVAARAAAAGVPTVAVAGRTLLDENQLRSAGFAATYPLTALEPDLQRCQTNAAELLEHQGERLAQAFLPTPARSSTP</sequence>
<dbReference type="InterPro" id="IPR018193">
    <property type="entry name" value="Glyc_kinase_flavodox-like_fold"/>
</dbReference>
<dbReference type="PIRSF" id="PIRSF006078">
    <property type="entry name" value="GlxK"/>
    <property type="match status" value="1"/>
</dbReference>
<protein>
    <submittedName>
        <fullName evidence="5">Glycerate kinase</fullName>
    </submittedName>
</protein>
<dbReference type="STRING" id="1210089.GCA_001613165_03860"/>